<dbReference type="OrthoDB" id="118042at2157"/>
<feature type="transmembrane region" description="Helical" evidence="1">
    <location>
        <begin position="139"/>
        <end position="162"/>
    </location>
</feature>
<keyword evidence="1" id="KW-0472">Membrane</keyword>
<gene>
    <name evidence="2" type="ORF">SAMN04488067_11854</name>
</gene>
<protein>
    <submittedName>
        <fullName evidence="2">Inner membrane protein</fullName>
    </submittedName>
</protein>
<keyword evidence="1" id="KW-1133">Transmembrane helix</keyword>
<dbReference type="RefSeq" id="WP_149799839.1">
    <property type="nucleotide sequence ID" value="NZ_FNBO01000018.1"/>
</dbReference>
<dbReference type="Proteomes" id="UP000324020">
    <property type="component" value="Unassembled WGS sequence"/>
</dbReference>
<feature type="transmembrane region" description="Helical" evidence="1">
    <location>
        <begin position="12"/>
        <end position="42"/>
    </location>
</feature>
<accession>A0A1G7S541</accession>
<feature type="transmembrane region" description="Helical" evidence="1">
    <location>
        <begin position="62"/>
        <end position="81"/>
    </location>
</feature>
<dbReference type="EMBL" id="FNBO01000018">
    <property type="protein sequence ID" value="SDG17589.1"/>
    <property type="molecule type" value="Genomic_DNA"/>
</dbReference>
<evidence type="ECO:0000313" key="2">
    <source>
        <dbReference type="EMBL" id="SDG17589.1"/>
    </source>
</evidence>
<dbReference type="Pfam" id="PF04307">
    <property type="entry name" value="YdjM"/>
    <property type="match status" value="1"/>
</dbReference>
<evidence type="ECO:0000256" key="1">
    <source>
        <dbReference type="SAM" id="Phobius"/>
    </source>
</evidence>
<dbReference type="AlphaFoldDB" id="A0A1G7S541"/>
<keyword evidence="3" id="KW-1185">Reference proteome</keyword>
<keyword evidence="1" id="KW-0812">Transmembrane</keyword>
<proteinExistence type="predicted"/>
<sequence>MYHKGHVGASLLVYAPFGFLVTALASIEAGLVVAAAVASMAMVPDLDTRVPFVKHRGITHTVWFALLVGAAFGALGLAVGLQRGIAEALFFGGFGFLFGGVTIVSHILADALTPMGIRPFAPVRDDEYTLDLVAAANPVANYALLGLGGVVVAVALAAGAAVPV</sequence>
<dbReference type="InterPro" id="IPR007404">
    <property type="entry name" value="YdjM-like"/>
</dbReference>
<reference evidence="2 3" key="1">
    <citation type="submission" date="2016-10" db="EMBL/GenBank/DDBJ databases">
        <authorList>
            <person name="Varghese N."/>
            <person name="Submissions S."/>
        </authorList>
    </citation>
    <scope>NUCLEOTIDE SEQUENCE [LARGE SCALE GENOMIC DNA]</scope>
    <source>
        <strain evidence="2 3">CGMCC 1.3527</strain>
    </source>
</reference>
<name>A0A1G7S541_9EURY</name>
<feature type="transmembrane region" description="Helical" evidence="1">
    <location>
        <begin position="88"/>
        <end position="109"/>
    </location>
</feature>
<organism evidence="2 3">
    <name type="scientific">Halorubrum xinjiangense</name>
    <dbReference type="NCBI Taxonomy" id="261291"/>
    <lineage>
        <taxon>Archaea</taxon>
        <taxon>Methanobacteriati</taxon>
        <taxon>Methanobacteriota</taxon>
        <taxon>Stenosarchaea group</taxon>
        <taxon>Halobacteria</taxon>
        <taxon>Halobacteriales</taxon>
        <taxon>Haloferacaceae</taxon>
        <taxon>Halorubrum</taxon>
    </lineage>
</organism>
<evidence type="ECO:0000313" key="3">
    <source>
        <dbReference type="Proteomes" id="UP000324020"/>
    </source>
</evidence>